<dbReference type="CDD" id="cd03497">
    <property type="entry name" value="SQR_TypeB_1_TM"/>
    <property type="match status" value="1"/>
</dbReference>
<evidence type="ECO:0000256" key="9">
    <source>
        <dbReference type="SAM" id="Phobius"/>
    </source>
</evidence>
<dbReference type="GO" id="GO:0016020">
    <property type="term" value="C:membrane"/>
    <property type="evidence" value="ECO:0007669"/>
    <property type="project" value="UniProtKB-SubCell"/>
</dbReference>
<dbReference type="AlphaFoldDB" id="A0A419V6T3"/>
<comment type="caution">
    <text evidence="10">The sequence shown here is derived from an EMBL/GenBank/DDBJ whole genome shotgun (WGS) entry which is preliminary data.</text>
</comment>
<reference evidence="10 11" key="1">
    <citation type="submission" date="2018-09" db="EMBL/GenBank/DDBJ databases">
        <title>Genomic Encyclopedia of Archaeal and Bacterial Type Strains, Phase II (KMG-II): from individual species to whole genera.</title>
        <authorList>
            <person name="Goeker M."/>
        </authorList>
    </citation>
    <scope>NUCLEOTIDE SEQUENCE [LARGE SCALE GENOMIC DNA]</scope>
    <source>
        <strain evidence="10 11">DSM 17008</strain>
    </source>
</reference>
<dbReference type="InterPro" id="IPR034804">
    <property type="entry name" value="SQR/QFR_C/D"/>
</dbReference>
<dbReference type="RefSeq" id="WP_120192565.1">
    <property type="nucleotide sequence ID" value="NZ_RAPK01000007.1"/>
</dbReference>
<name>A0A419V6T3_9BACL</name>
<feature type="binding site" description="axial binding residue" evidence="8">
    <location>
        <position position="113"/>
    </location>
    <ligand>
        <name>heme</name>
        <dbReference type="ChEBI" id="CHEBI:30413"/>
    </ligand>
    <ligandPart>
        <name>Fe</name>
        <dbReference type="ChEBI" id="CHEBI:18248"/>
    </ligandPart>
</feature>
<feature type="transmembrane region" description="Helical" evidence="9">
    <location>
        <begin position="12"/>
        <end position="34"/>
    </location>
</feature>
<evidence type="ECO:0000256" key="7">
    <source>
        <dbReference type="ARBA" id="ARBA00023136"/>
    </source>
</evidence>
<evidence type="ECO:0000256" key="2">
    <source>
        <dbReference type="ARBA" id="ARBA00022617"/>
    </source>
</evidence>
<dbReference type="InterPro" id="IPR000701">
    <property type="entry name" value="SuccDH_FuR_B_TM-su"/>
</dbReference>
<dbReference type="InterPro" id="IPR011138">
    <property type="entry name" value="Cytochrome_b-558"/>
</dbReference>
<dbReference type="SUPFAM" id="SSF81343">
    <property type="entry name" value="Fumarate reductase respiratory complex transmembrane subunits"/>
    <property type="match status" value="1"/>
</dbReference>
<evidence type="ECO:0000313" key="10">
    <source>
        <dbReference type="EMBL" id="RKD75704.1"/>
    </source>
</evidence>
<feature type="binding site" description="axial binding residue" evidence="8">
    <location>
        <position position="28"/>
    </location>
    <ligand>
        <name>heme</name>
        <dbReference type="ChEBI" id="CHEBI:30413"/>
    </ligand>
    <ligandPart>
        <name>Fe</name>
        <dbReference type="ChEBI" id="CHEBI:18248"/>
    </ligandPart>
</feature>
<evidence type="ECO:0000313" key="11">
    <source>
        <dbReference type="Proteomes" id="UP000285120"/>
    </source>
</evidence>
<protein>
    <submittedName>
        <fullName evidence="10">Succinate dehydrogenase subunit C</fullName>
    </submittedName>
</protein>
<proteinExistence type="predicted"/>
<feature type="binding site" description="axial binding residue" evidence="8">
    <location>
        <position position="70"/>
    </location>
    <ligand>
        <name>heme</name>
        <dbReference type="ChEBI" id="CHEBI:30413"/>
    </ligand>
    <ligandPart>
        <name>Fe</name>
        <dbReference type="ChEBI" id="CHEBI:18248"/>
    </ligandPart>
</feature>
<feature type="transmembrane region" description="Helical" evidence="9">
    <location>
        <begin position="97"/>
        <end position="115"/>
    </location>
</feature>
<keyword evidence="6 8" id="KW-0408">Iron</keyword>
<evidence type="ECO:0000256" key="5">
    <source>
        <dbReference type="ARBA" id="ARBA00022989"/>
    </source>
</evidence>
<evidence type="ECO:0000256" key="3">
    <source>
        <dbReference type="ARBA" id="ARBA00022692"/>
    </source>
</evidence>
<dbReference type="EMBL" id="RAPK01000007">
    <property type="protein sequence ID" value="RKD75704.1"/>
    <property type="molecule type" value="Genomic_DNA"/>
</dbReference>
<sequence>MAENREFFNRRLHSLLGVIPIGLFLIQHFVVNHFATRGAEAFNQAAHFMEQLPFRYFLEIFIIFLPILFHAIYGLFIVFQGKANTKRFGYYRNWMFLLQRITGVFLLIFITWHVWETRIAAMFGETVNYDMMASILSNPFMLVFYILGVVAATFHFSNGLWSFMVTWGITVTPRSQQISTYATIGLFVVLTIVGLRAIFAFV</sequence>
<feature type="transmembrane region" description="Helical" evidence="9">
    <location>
        <begin position="135"/>
        <end position="157"/>
    </location>
</feature>
<keyword evidence="7 9" id="KW-0472">Membrane</keyword>
<feature type="transmembrane region" description="Helical" evidence="9">
    <location>
        <begin position="178"/>
        <end position="199"/>
    </location>
</feature>
<evidence type="ECO:0000256" key="6">
    <source>
        <dbReference type="ARBA" id="ARBA00023004"/>
    </source>
</evidence>
<dbReference type="OrthoDB" id="9789209at2"/>
<dbReference type="NCBIfam" id="TIGR02046">
    <property type="entry name" value="sdhC_b558_fam"/>
    <property type="match status" value="1"/>
</dbReference>
<keyword evidence="5 9" id="KW-1133">Transmembrane helix</keyword>
<evidence type="ECO:0000256" key="4">
    <source>
        <dbReference type="ARBA" id="ARBA00022723"/>
    </source>
</evidence>
<keyword evidence="11" id="KW-1185">Reference proteome</keyword>
<evidence type="ECO:0000256" key="1">
    <source>
        <dbReference type="ARBA" id="ARBA00004370"/>
    </source>
</evidence>
<dbReference type="InterPro" id="IPR016002">
    <property type="entry name" value="Succ_DH_cyt_b558_Firmicute"/>
</dbReference>
<feature type="binding site" description="axial binding residue" evidence="8">
    <location>
        <position position="155"/>
    </location>
    <ligand>
        <name>heme</name>
        <dbReference type="ChEBI" id="CHEBI:30413"/>
    </ligand>
    <ligandPart>
        <name>Fe</name>
        <dbReference type="ChEBI" id="CHEBI:18248"/>
    </ligandPart>
</feature>
<dbReference type="Gene3D" id="1.20.1300.10">
    <property type="entry name" value="Fumarate reductase/succinate dehydrogenase, transmembrane subunit"/>
    <property type="match status" value="1"/>
</dbReference>
<dbReference type="GO" id="GO:0046872">
    <property type="term" value="F:metal ion binding"/>
    <property type="evidence" value="ECO:0007669"/>
    <property type="project" value="UniProtKB-KW"/>
</dbReference>
<dbReference type="PIRSF" id="PIRSF000170">
    <property type="entry name" value="Succ_dh_cyt_b558"/>
    <property type="match status" value="1"/>
</dbReference>
<feature type="transmembrane region" description="Helical" evidence="9">
    <location>
        <begin position="54"/>
        <end position="76"/>
    </location>
</feature>
<evidence type="ECO:0000256" key="8">
    <source>
        <dbReference type="PIRSR" id="PIRSR000170-1"/>
    </source>
</evidence>
<comment type="subcellular location">
    <subcellularLocation>
        <location evidence="1">Membrane</location>
    </subcellularLocation>
</comment>
<dbReference type="Proteomes" id="UP000285120">
    <property type="component" value="Unassembled WGS sequence"/>
</dbReference>
<keyword evidence="3 9" id="KW-0812">Transmembrane</keyword>
<keyword evidence="2 8" id="KW-0349">Heme</keyword>
<accession>A0A419V6T3</accession>
<gene>
    <name evidence="10" type="ORF">ATL39_1406</name>
</gene>
<keyword evidence="4 8" id="KW-0479">Metal-binding</keyword>
<organism evidence="10 11">
    <name type="scientific">Sinobaca qinghaiensis</name>
    <dbReference type="NCBI Taxonomy" id="342944"/>
    <lineage>
        <taxon>Bacteria</taxon>
        <taxon>Bacillati</taxon>
        <taxon>Bacillota</taxon>
        <taxon>Bacilli</taxon>
        <taxon>Bacillales</taxon>
        <taxon>Sporolactobacillaceae</taxon>
        <taxon>Sinobaca</taxon>
    </lineage>
</organism>
<dbReference type="Pfam" id="PF01127">
    <property type="entry name" value="Sdh_cyt"/>
    <property type="match status" value="1"/>
</dbReference>